<reference evidence="2" key="2">
    <citation type="submission" date="2015-06" db="UniProtKB">
        <authorList>
            <consortium name="EnsemblPlants"/>
        </authorList>
    </citation>
    <scope>IDENTIFICATION</scope>
    <source>
        <strain evidence="2">DM1-3 516 R44</strain>
    </source>
</reference>
<proteinExistence type="predicted"/>
<dbReference type="GO" id="GO:0009523">
    <property type="term" value="C:photosystem II"/>
    <property type="evidence" value="ECO:0000318"/>
    <property type="project" value="GO_Central"/>
</dbReference>
<keyword evidence="3" id="KW-1185">Reference proteome</keyword>
<dbReference type="PANTHER" id="PTHR33180">
    <property type="entry name" value="PHOTOSYSTEM II CP43 REACTION CENTER PROTEIN"/>
    <property type="match status" value="1"/>
</dbReference>
<dbReference type="InterPro" id="IPR046796">
    <property type="entry name" value="Transposase_32_dom"/>
</dbReference>
<dbReference type="EnsemblPlants" id="PGSC0003DMT400091043">
    <property type="protein sequence ID" value="PGSC0003DMT400091043"/>
    <property type="gene ID" value="PGSC0003DMG400040614"/>
</dbReference>
<evidence type="ECO:0000313" key="2">
    <source>
        <dbReference type="EnsemblPlants" id="PGSC0003DMT400091043"/>
    </source>
</evidence>
<protein>
    <recommendedName>
        <fullName evidence="1">Putative plant transposon protein domain-containing protein</fullName>
    </recommendedName>
</protein>
<feature type="domain" description="Putative plant transposon protein" evidence="1">
    <location>
        <begin position="85"/>
        <end position="266"/>
    </location>
</feature>
<dbReference type="PANTHER" id="PTHR33180:SF31">
    <property type="entry name" value="POLYPROTEIN PROTEIN"/>
    <property type="match status" value="1"/>
</dbReference>
<dbReference type="Proteomes" id="UP000011115">
    <property type="component" value="Unassembled WGS sequence"/>
</dbReference>
<accession>M1DLS4</accession>
<sequence>MSRLGCTLGCDTSPITLEFKLLVIVNFDKLIQACLTFWSIHLPIRQASGQFFKIMVRTNLDRPPHKKAWGITIYEGGSNPPKKRRPRGPYILSWVREFYTAYGELVPKRKKKASEFRPVKSIMVQGKEVQCNSEFINSLLDRGHDFDYPNLTTATASLDELKGWLAPLILDTTPRWIEVGVPIEKRDLSVTARYWFGFISSSIMPSQNESVLRLPKVTCLGSIISRKSINMGLIIEKEMVVRAKQSQTSLSFPVLITELCRRAGVPRDDTRDVEITPSSSIDIRGIEA</sequence>
<evidence type="ECO:0000259" key="1">
    <source>
        <dbReference type="Pfam" id="PF20167"/>
    </source>
</evidence>
<evidence type="ECO:0000313" key="3">
    <source>
        <dbReference type="Proteomes" id="UP000011115"/>
    </source>
</evidence>
<dbReference type="AlphaFoldDB" id="M1DLS4"/>
<dbReference type="GO" id="GO:0009579">
    <property type="term" value="C:thylakoid"/>
    <property type="evidence" value="ECO:0000318"/>
    <property type="project" value="GO_Central"/>
</dbReference>
<name>M1DLS4_SOLTU</name>
<dbReference type="Pfam" id="PF20167">
    <property type="entry name" value="Transposase_32"/>
    <property type="match status" value="1"/>
</dbReference>
<dbReference type="PaxDb" id="4113-PGSC0003DMT400091043"/>
<dbReference type="Gramene" id="PGSC0003DMT400091043">
    <property type="protein sequence ID" value="PGSC0003DMT400091043"/>
    <property type="gene ID" value="PGSC0003DMG400040614"/>
</dbReference>
<reference evidence="3" key="1">
    <citation type="journal article" date="2011" name="Nature">
        <title>Genome sequence and analysis of the tuber crop potato.</title>
        <authorList>
            <consortium name="The Potato Genome Sequencing Consortium"/>
        </authorList>
    </citation>
    <scope>NUCLEOTIDE SEQUENCE [LARGE SCALE GENOMIC DNA]</scope>
    <source>
        <strain evidence="3">cv. DM1-3 516 R44</strain>
    </source>
</reference>
<organism evidence="2 3">
    <name type="scientific">Solanum tuberosum</name>
    <name type="common">Potato</name>
    <dbReference type="NCBI Taxonomy" id="4113"/>
    <lineage>
        <taxon>Eukaryota</taxon>
        <taxon>Viridiplantae</taxon>
        <taxon>Streptophyta</taxon>
        <taxon>Embryophyta</taxon>
        <taxon>Tracheophyta</taxon>
        <taxon>Spermatophyta</taxon>
        <taxon>Magnoliopsida</taxon>
        <taxon>eudicotyledons</taxon>
        <taxon>Gunneridae</taxon>
        <taxon>Pentapetalae</taxon>
        <taxon>asterids</taxon>
        <taxon>lamiids</taxon>
        <taxon>Solanales</taxon>
        <taxon>Solanaceae</taxon>
        <taxon>Solanoideae</taxon>
        <taxon>Solaneae</taxon>
        <taxon>Solanum</taxon>
    </lineage>
</organism>
<dbReference type="HOGENOM" id="CLU_029307_1_1_1"/>
<dbReference type="InParanoid" id="M1DLS4"/>